<dbReference type="AlphaFoldDB" id="A0A364N1R4"/>
<comment type="caution">
    <text evidence="2">The sequence shown here is derived from an EMBL/GenBank/DDBJ whole genome shotgun (WGS) entry which is preliminary data.</text>
</comment>
<protein>
    <submittedName>
        <fullName evidence="2">Hypersensitive response inducing protein 1</fullName>
    </submittedName>
</protein>
<evidence type="ECO:0000256" key="1">
    <source>
        <dbReference type="SAM" id="SignalP"/>
    </source>
</evidence>
<proteinExistence type="predicted"/>
<dbReference type="STRING" id="183478.A0A364N1R4"/>
<evidence type="ECO:0000313" key="3">
    <source>
        <dbReference type="Proteomes" id="UP000249619"/>
    </source>
</evidence>
<feature type="chain" id="PRO_5016577846" evidence="1">
    <location>
        <begin position="26"/>
        <end position="184"/>
    </location>
</feature>
<feature type="signal peptide" evidence="1">
    <location>
        <begin position="1"/>
        <end position="25"/>
    </location>
</feature>
<sequence length="184" mass="19736">MRPTTLIPLVLAPCATAIATPAVNARDDAACAPISYTISNYTLTTSPSSGTVAFTFKSNFSDSGDIIDAVQNGACCSASGASVPNANACEVPGRRLLFDLRGPQEQAYYQITHTWTCEGFSCFWSVFYEPELIHLCDRSTWMSGNAVKIDPLTCHTEGETRICTGGPLTVTPQNVRRICATPNC</sequence>
<keyword evidence="3" id="KW-1185">Reference proteome</keyword>
<dbReference type="Proteomes" id="UP000249619">
    <property type="component" value="Unassembled WGS sequence"/>
</dbReference>
<accession>A0A364N1R4</accession>
<organism evidence="2 3">
    <name type="scientific">Stemphylium lycopersici</name>
    <name type="common">Tomato gray leaf spot disease fungus</name>
    <name type="synonym">Thyrospora lycopersici</name>
    <dbReference type="NCBI Taxonomy" id="183478"/>
    <lineage>
        <taxon>Eukaryota</taxon>
        <taxon>Fungi</taxon>
        <taxon>Dikarya</taxon>
        <taxon>Ascomycota</taxon>
        <taxon>Pezizomycotina</taxon>
        <taxon>Dothideomycetes</taxon>
        <taxon>Pleosporomycetidae</taxon>
        <taxon>Pleosporales</taxon>
        <taxon>Pleosporineae</taxon>
        <taxon>Pleosporaceae</taxon>
        <taxon>Stemphylium</taxon>
    </lineage>
</organism>
<reference evidence="3" key="1">
    <citation type="submission" date="2018-05" db="EMBL/GenBank/DDBJ databases">
        <title>Draft genome sequence of Stemphylium lycopersici strain CIDEFI 213.</title>
        <authorList>
            <person name="Medina R."/>
            <person name="Franco M.E.E."/>
            <person name="Lucentini C.G."/>
            <person name="Saparrat M.C.N."/>
            <person name="Balatti P.A."/>
        </authorList>
    </citation>
    <scope>NUCLEOTIDE SEQUENCE [LARGE SCALE GENOMIC DNA]</scope>
    <source>
        <strain evidence="3">CIDEFI 213</strain>
    </source>
</reference>
<keyword evidence="1" id="KW-0732">Signal</keyword>
<evidence type="ECO:0000313" key="2">
    <source>
        <dbReference type="EMBL" id="RAR09444.1"/>
    </source>
</evidence>
<name>A0A364N1R4_STELY</name>
<gene>
    <name evidence="2" type="ORF">DDE83_005515</name>
</gene>
<dbReference type="EMBL" id="QGDH01000075">
    <property type="protein sequence ID" value="RAR09444.1"/>
    <property type="molecule type" value="Genomic_DNA"/>
</dbReference>